<protein>
    <submittedName>
        <fullName evidence="3">Molybdopterin-guanine dinucleotide biosynthesis protein MobA</fullName>
    </submittedName>
</protein>
<dbReference type="Pfam" id="PF12804">
    <property type="entry name" value="NTP_transf_3"/>
    <property type="match status" value="1"/>
</dbReference>
<dbReference type="InterPro" id="IPR025877">
    <property type="entry name" value="MobA-like_NTP_Trfase"/>
</dbReference>
<sequence>MKFDAIIVAGGRGSRLGGRDKPLLAHGGSTLLEHALRASSTANRIAVVGPTELNPVISDYAAGASAGQILTLTREYPAFAGPAAAVAAGLRSLGDGTDGDIPVPVERAPLTLILAADLLDPGPVVEGIVAHAGEQAAAGSVQPTPETEGIEAEGLGDADFGRAWVPVDTDGRLQPLSCVVETEALLQAVESATSHGQGLANSSMMRLLAKVQIVRVSLDGVNYTDVDTWEDADRAGISRPPDHDRGR</sequence>
<evidence type="ECO:0000313" key="3">
    <source>
        <dbReference type="EMBL" id="SJM55717.1"/>
    </source>
</evidence>
<dbReference type="RefSeq" id="WP_179204221.1">
    <property type="nucleotide sequence ID" value="NZ_FUHW01000019.1"/>
</dbReference>
<dbReference type="Proteomes" id="UP000195913">
    <property type="component" value="Unassembled WGS sequence"/>
</dbReference>
<dbReference type="GO" id="GO:0016779">
    <property type="term" value="F:nucleotidyltransferase activity"/>
    <property type="evidence" value="ECO:0007669"/>
    <property type="project" value="UniProtKB-ARBA"/>
</dbReference>
<keyword evidence="4" id="KW-1185">Reference proteome</keyword>
<gene>
    <name evidence="3" type="ORF">FM101_04115</name>
</gene>
<dbReference type="InterPro" id="IPR029044">
    <property type="entry name" value="Nucleotide-diphossugar_trans"/>
</dbReference>
<dbReference type="SUPFAM" id="SSF53448">
    <property type="entry name" value="Nucleotide-diphospho-sugar transferases"/>
    <property type="match status" value="1"/>
</dbReference>
<reference evidence="3 4" key="1">
    <citation type="submission" date="2017-02" db="EMBL/GenBank/DDBJ databases">
        <authorList>
            <person name="Peterson S.W."/>
        </authorList>
    </citation>
    <scope>NUCLEOTIDE SEQUENCE [LARGE SCALE GENOMIC DNA]</scope>
    <source>
        <strain evidence="3 4">B Ar 00.02</strain>
    </source>
</reference>
<proteinExistence type="predicted"/>
<dbReference type="Gene3D" id="3.90.550.10">
    <property type="entry name" value="Spore Coat Polysaccharide Biosynthesis Protein SpsA, Chain A"/>
    <property type="match status" value="1"/>
</dbReference>
<feature type="domain" description="MobA-like NTP transferase" evidence="2">
    <location>
        <begin position="5"/>
        <end position="195"/>
    </location>
</feature>
<evidence type="ECO:0000256" key="1">
    <source>
        <dbReference type="ARBA" id="ARBA00022679"/>
    </source>
</evidence>
<name>A0A1R4FIN6_9MICC</name>
<evidence type="ECO:0000259" key="2">
    <source>
        <dbReference type="Pfam" id="PF12804"/>
    </source>
</evidence>
<dbReference type="PANTHER" id="PTHR19136">
    <property type="entry name" value="MOLYBDENUM COFACTOR GUANYLYLTRANSFERASE"/>
    <property type="match status" value="1"/>
</dbReference>
<dbReference type="EMBL" id="FUHW01000019">
    <property type="protein sequence ID" value="SJM55717.1"/>
    <property type="molecule type" value="Genomic_DNA"/>
</dbReference>
<dbReference type="PANTHER" id="PTHR19136:SF81">
    <property type="entry name" value="MOLYBDENUM COFACTOR GUANYLYLTRANSFERASE"/>
    <property type="match status" value="1"/>
</dbReference>
<dbReference type="AlphaFoldDB" id="A0A1R4FIN6"/>
<keyword evidence="1" id="KW-0808">Transferase</keyword>
<organism evidence="3 4">
    <name type="scientific">Arthrobacter rhombi</name>
    <dbReference type="NCBI Taxonomy" id="71253"/>
    <lineage>
        <taxon>Bacteria</taxon>
        <taxon>Bacillati</taxon>
        <taxon>Actinomycetota</taxon>
        <taxon>Actinomycetes</taxon>
        <taxon>Micrococcales</taxon>
        <taxon>Micrococcaceae</taxon>
        <taxon>Arthrobacter</taxon>
    </lineage>
</organism>
<accession>A0A1R4FIN6</accession>
<evidence type="ECO:0000313" key="4">
    <source>
        <dbReference type="Proteomes" id="UP000195913"/>
    </source>
</evidence>